<dbReference type="Gene3D" id="1.10.10.10">
    <property type="entry name" value="Winged helix-like DNA-binding domain superfamily/Winged helix DNA-binding domain"/>
    <property type="match status" value="1"/>
</dbReference>
<sequence>MTPQFRTELIELTNANSIEQLWAKHCDYMARYGFDRLLYGFTRFRTPNSLGDPNDFLMLTNHPPSYTDVFVGERLYYHAPMVKWALEHEGSCSWQVLADMVRGDALTRDERRVFEFNVSQGVTAGYSISFKSVSARAKGAIALTAPIGVSQKEIDAVWTHHGEDIVLMNNLVHLKILTLPYTPPNQSLTRRQREALEWVGDGKTMQDIAQIMGLTQATIEKHLRLAREALNVDTTAQAVMKATFQNQMFVLEA</sequence>
<dbReference type="EMBL" id="FZNN01000004">
    <property type="protein sequence ID" value="SNR40201.1"/>
    <property type="molecule type" value="Genomic_DNA"/>
</dbReference>
<dbReference type="InterPro" id="IPR005143">
    <property type="entry name" value="TF_LuxR_autoind-bd_dom"/>
</dbReference>
<dbReference type="InterPro" id="IPR036388">
    <property type="entry name" value="WH-like_DNA-bd_sf"/>
</dbReference>
<accession>A0A238W1C5</accession>
<dbReference type="PROSITE" id="PS50043">
    <property type="entry name" value="HTH_LUXR_2"/>
    <property type="match status" value="1"/>
</dbReference>
<dbReference type="InterPro" id="IPR016032">
    <property type="entry name" value="Sig_transdc_resp-reg_C-effctor"/>
</dbReference>
<organism evidence="5 6">
    <name type="scientific">Puniceibacterium sediminis</name>
    <dbReference type="NCBI Taxonomy" id="1608407"/>
    <lineage>
        <taxon>Bacteria</taxon>
        <taxon>Pseudomonadati</taxon>
        <taxon>Pseudomonadota</taxon>
        <taxon>Alphaproteobacteria</taxon>
        <taxon>Rhodobacterales</taxon>
        <taxon>Paracoccaceae</taxon>
        <taxon>Puniceibacterium</taxon>
    </lineage>
</organism>
<dbReference type="OrthoDB" id="3679796at2"/>
<proteinExistence type="predicted"/>
<dbReference type="SUPFAM" id="SSF46894">
    <property type="entry name" value="C-terminal effector domain of the bipartite response regulators"/>
    <property type="match status" value="1"/>
</dbReference>
<dbReference type="RefSeq" id="WP_089269621.1">
    <property type="nucleotide sequence ID" value="NZ_FZNN01000004.1"/>
</dbReference>
<evidence type="ECO:0000256" key="3">
    <source>
        <dbReference type="ARBA" id="ARBA00023163"/>
    </source>
</evidence>
<dbReference type="PRINTS" id="PR00038">
    <property type="entry name" value="HTHLUXR"/>
</dbReference>
<dbReference type="AlphaFoldDB" id="A0A238W1C5"/>
<evidence type="ECO:0000256" key="2">
    <source>
        <dbReference type="ARBA" id="ARBA00023125"/>
    </source>
</evidence>
<dbReference type="Proteomes" id="UP000198417">
    <property type="component" value="Unassembled WGS sequence"/>
</dbReference>
<dbReference type="InterPro" id="IPR036693">
    <property type="entry name" value="TF_LuxR_autoind-bd_dom_sf"/>
</dbReference>
<gene>
    <name evidence="5" type="ORF">SAMN06265370_10446</name>
</gene>
<protein>
    <submittedName>
        <fullName evidence="5">LuxR family transcriptional regulator</fullName>
    </submittedName>
</protein>
<feature type="domain" description="HTH luxR-type" evidence="4">
    <location>
        <begin position="181"/>
        <end position="246"/>
    </location>
</feature>
<dbReference type="CDD" id="cd06170">
    <property type="entry name" value="LuxR_C_like"/>
    <property type="match status" value="1"/>
</dbReference>
<dbReference type="GO" id="GO:0006355">
    <property type="term" value="P:regulation of DNA-templated transcription"/>
    <property type="evidence" value="ECO:0007669"/>
    <property type="project" value="InterPro"/>
</dbReference>
<keyword evidence="2" id="KW-0238">DNA-binding</keyword>
<evidence type="ECO:0000256" key="1">
    <source>
        <dbReference type="ARBA" id="ARBA00023015"/>
    </source>
</evidence>
<reference evidence="5 6" key="1">
    <citation type="submission" date="2017-06" db="EMBL/GenBank/DDBJ databases">
        <authorList>
            <person name="Kim H.J."/>
            <person name="Triplett B.A."/>
        </authorList>
    </citation>
    <scope>NUCLEOTIDE SEQUENCE [LARGE SCALE GENOMIC DNA]</scope>
    <source>
        <strain evidence="5 6">DSM 29052</strain>
    </source>
</reference>
<dbReference type="PANTHER" id="PTHR44688:SF16">
    <property type="entry name" value="DNA-BINDING TRANSCRIPTIONAL ACTIVATOR DEVR_DOSR"/>
    <property type="match status" value="1"/>
</dbReference>
<name>A0A238W1C5_9RHOB</name>
<evidence type="ECO:0000313" key="6">
    <source>
        <dbReference type="Proteomes" id="UP000198417"/>
    </source>
</evidence>
<dbReference type="Pfam" id="PF00196">
    <property type="entry name" value="GerE"/>
    <property type="match status" value="1"/>
</dbReference>
<dbReference type="Pfam" id="PF03472">
    <property type="entry name" value="Autoind_bind"/>
    <property type="match status" value="1"/>
</dbReference>
<evidence type="ECO:0000259" key="4">
    <source>
        <dbReference type="PROSITE" id="PS50043"/>
    </source>
</evidence>
<dbReference type="Gene3D" id="3.30.450.80">
    <property type="entry name" value="Transcription factor LuxR-like, autoinducer-binding domain"/>
    <property type="match status" value="1"/>
</dbReference>
<dbReference type="InterPro" id="IPR000792">
    <property type="entry name" value="Tscrpt_reg_LuxR_C"/>
</dbReference>
<dbReference type="GO" id="GO:0003677">
    <property type="term" value="F:DNA binding"/>
    <property type="evidence" value="ECO:0007669"/>
    <property type="project" value="UniProtKB-KW"/>
</dbReference>
<dbReference type="SUPFAM" id="SSF75516">
    <property type="entry name" value="Pheromone-binding domain of LuxR-like quorum-sensing transcription factors"/>
    <property type="match status" value="1"/>
</dbReference>
<keyword evidence="3" id="KW-0804">Transcription</keyword>
<keyword evidence="6" id="KW-1185">Reference proteome</keyword>
<keyword evidence="1" id="KW-0805">Transcription regulation</keyword>
<evidence type="ECO:0000313" key="5">
    <source>
        <dbReference type="EMBL" id="SNR40201.1"/>
    </source>
</evidence>
<dbReference type="SMART" id="SM00421">
    <property type="entry name" value="HTH_LUXR"/>
    <property type="match status" value="1"/>
</dbReference>
<dbReference type="PANTHER" id="PTHR44688">
    <property type="entry name" value="DNA-BINDING TRANSCRIPTIONAL ACTIVATOR DEVR_DOSR"/>
    <property type="match status" value="1"/>
</dbReference>